<dbReference type="Proteomes" id="UP000887159">
    <property type="component" value="Unassembled WGS sequence"/>
</dbReference>
<keyword evidence="2" id="KW-1185">Reference proteome</keyword>
<dbReference type="EMBL" id="BMAU01021376">
    <property type="protein sequence ID" value="GFY26585.1"/>
    <property type="molecule type" value="Genomic_DNA"/>
</dbReference>
<organism evidence="1 2">
    <name type="scientific">Trichonephila clavipes</name>
    <name type="common">Golden silk orbweaver</name>
    <name type="synonym">Nephila clavipes</name>
    <dbReference type="NCBI Taxonomy" id="2585209"/>
    <lineage>
        <taxon>Eukaryota</taxon>
        <taxon>Metazoa</taxon>
        <taxon>Ecdysozoa</taxon>
        <taxon>Arthropoda</taxon>
        <taxon>Chelicerata</taxon>
        <taxon>Arachnida</taxon>
        <taxon>Araneae</taxon>
        <taxon>Araneomorphae</taxon>
        <taxon>Entelegynae</taxon>
        <taxon>Araneoidea</taxon>
        <taxon>Nephilidae</taxon>
        <taxon>Trichonephila</taxon>
    </lineage>
</organism>
<name>A0A8X6W1M7_TRICX</name>
<sequence length="105" mass="11983">MASESCFYTREKQEVAFDWLEREAERDFGGAMKDNRVEPFCTQERVQQNSVGQGWGSPGGVEDTKKIPHIHGLFDGREIICSSHPHGWQWGSFIRRQIGGIQNDT</sequence>
<reference evidence="1" key="1">
    <citation type="submission" date="2020-08" db="EMBL/GenBank/DDBJ databases">
        <title>Multicomponent nature underlies the extraordinary mechanical properties of spider dragline silk.</title>
        <authorList>
            <person name="Kono N."/>
            <person name="Nakamura H."/>
            <person name="Mori M."/>
            <person name="Yoshida Y."/>
            <person name="Ohtoshi R."/>
            <person name="Malay A.D."/>
            <person name="Moran D.A.P."/>
            <person name="Tomita M."/>
            <person name="Numata K."/>
            <person name="Arakawa K."/>
        </authorList>
    </citation>
    <scope>NUCLEOTIDE SEQUENCE</scope>
</reference>
<evidence type="ECO:0000313" key="2">
    <source>
        <dbReference type="Proteomes" id="UP000887159"/>
    </source>
</evidence>
<gene>
    <name evidence="1" type="ORF">TNCV_2879151</name>
</gene>
<accession>A0A8X6W1M7</accession>
<dbReference type="AlphaFoldDB" id="A0A8X6W1M7"/>
<comment type="caution">
    <text evidence="1">The sequence shown here is derived from an EMBL/GenBank/DDBJ whole genome shotgun (WGS) entry which is preliminary data.</text>
</comment>
<evidence type="ECO:0000313" key="1">
    <source>
        <dbReference type="EMBL" id="GFY26585.1"/>
    </source>
</evidence>
<proteinExistence type="predicted"/>
<protein>
    <submittedName>
        <fullName evidence="1">Uncharacterized protein</fullName>
    </submittedName>
</protein>